<evidence type="ECO:0000256" key="1">
    <source>
        <dbReference type="SAM" id="Phobius"/>
    </source>
</evidence>
<dbReference type="RefSeq" id="WP_113630152.1">
    <property type="nucleotide sequence ID" value="NZ_QHCV01000010.1"/>
</dbReference>
<dbReference type="EMBL" id="QHCV01000010">
    <property type="protein sequence ID" value="RAV32783.1"/>
    <property type="molecule type" value="Genomic_DNA"/>
</dbReference>
<evidence type="ECO:0000313" key="2">
    <source>
        <dbReference type="EMBL" id="RAV32783.1"/>
    </source>
</evidence>
<dbReference type="Pfam" id="PF11209">
    <property type="entry name" value="LmeA"/>
    <property type="match status" value="1"/>
</dbReference>
<protein>
    <submittedName>
        <fullName evidence="2">DUF2993 domain-containing protein</fullName>
    </submittedName>
</protein>
<comment type="caution">
    <text evidence="2">The sequence shown here is derived from an EMBL/GenBank/DDBJ whole genome shotgun (WGS) entry which is preliminary data.</text>
</comment>
<accession>A0A364V7Z4</accession>
<keyword evidence="1" id="KW-1133">Transmembrane helix</keyword>
<gene>
    <name evidence="2" type="ORF">DLJ54_01785</name>
</gene>
<dbReference type="Proteomes" id="UP000251577">
    <property type="component" value="Unassembled WGS sequence"/>
</dbReference>
<dbReference type="InterPro" id="IPR021373">
    <property type="entry name" value="DUF2993"/>
</dbReference>
<evidence type="ECO:0000313" key="3">
    <source>
        <dbReference type="Proteomes" id="UP000251577"/>
    </source>
</evidence>
<sequence>MSTRVDDAPDGQREAPTHVRASRRFRQRRRWAWWKKLIVAVATLVVVLGIVDALIAARAEHNVSEQIYRNSNLPNPPKVMMAGFPYLTSAFTHELQAITVTSRDVNVPGYGLLSVQSSAQYVTVPSSAVLSGEFTDAPARKVFTRLQLDGVSLGAKMGVNDLLIQNKDDISPRGGWETEALFEGTPRGYAKPATVEMTLRLKQGDVYFSAVNVISAPASPAADAPIVRADQMDAAARKRILDSFSLVLRAKDLPFHGGHPMRAYVSGGSAYVESERYYTKVSMMDLAPPTRPLSQEERPGL</sequence>
<proteinExistence type="predicted"/>
<keyword evidence="1" id="KW-0472">Membrane</keyword>
<keyword evidence="3" id="KW-1185">Reference proteome</keyword>
<organism evidence="2 3">
    <name type="scientific">Corynebacterium heidelbergense</name>
    <dbReference type="NCBI Taxonomy" id="2055947"/>
    <lineage>
        <taxon>Bacteria</taxon>
        <taxon>Bacillati</taxon>
        <taxon>Actinomycetota</taxon>
        <taxon>Actinomycetes</taxon>
        <taxon>Mycobacteriales</taxon>
        <taxon>Corynebacteriaceae</taxon>
        <taxon>Corynebacterium</taxon>
    </lineage>
</organism>
<keyword evidence="1" id="KW-0812">Transmembrane</keyword>
<name>A0A364V7Z4_9CORY</name>
<dbReference type="AlphaFoldDB" id="A0A364V7Z4"/>
<feature type="transmembrane region" description="Helical" evidence="1">
    <location>
        <begin position="33"/>
        <end position="57"/>
    </location>
</feature>
<reference evidence="2 3" key="1">
    <citation type="journal article" date="2018" name="Syst. Appl. Microbiol.">
        <title>Corynebacterium heidelbergense sp. nov., isolated from the preen glands of Egyptian geese (Alopochen aegyptiacus).</title>
        <authorList>
            <person name="Braun M.S."/>
            <person name="Wang E."/>
            <person name="Zimmermann S."/>
            <person name="Wink M."/>
        </authorList>
    </citation>
    <scope>NUCLEOTIDE SEQUENCE [LARGE SCALE GENOMIC DNA]</scope>
    <source>
        <strain evidence="2 3">647</strain>
    </source>
</reference>